<protein>
    <submittedName>
        <fullName evidence="1">Uncharacterized protein</fullName>
    </submittedName>
</protein>
<evidence type="ECO:0000313" key="2">
    <source>
        <dbReference type="Proteomes" id="UP000027265"/>
    </source>
</evidence>
<evidence type="ECO:0000313" key="1">
    <source>
        <dbReference type="EMBL" id="KDQ53196.1"/>
    </source>
</evidence>
<reference evidence="2" key="1">
    <citation type="journal article" date="2014" name="Proc. Natl. Acad. Sci. U.S.A.">
        <title>Extensive sampling of basidiomycete genomes demonstrates inadequacy of the white-rot/brown-rot paradigm for wood decay fungi.</title>
        <authorList>
            <person name="Riley R."/>
            <person name="Salamov A.A."/>
            <person name="Brown D.W."/>
            <person name="Nagy L.G."/>
            <person name="Floudas D."/>
            <person name="Held B.W."/>
            <person name="Levasseur A."/>
            <person name="Lombard V."/>
            <person name="Morin E."/>
            <person name="Otillar R."/>
            <person name="Lindquist E.A."/>
            <person name="Sun H."/>
            <person name="LaButti K.M."/>
            <person name="Schmutz J."/>
            <person name="Jabbour D."/>
            <person name="Luo H."/>
            <person name="Baker S.E."/>
            <person name="Pisabarro A.G."/>
            <person name="Walton J.D."/>
            <person name="Blanchette R.A."/>
            <person name="Henrissat B."/>
            <person name="Martin F."/>
            <person name="Cullen D."/>
            <person name="Hibbett D.S."/>
            <person name="Grigoriev I.V."/>
        </authorList>
    </citation>
    <scope>NUCLEOTIDE SEQUENCE [LARGE SCALE GENOMIC DNA]</scope>
    <source>
        <strain evidence="2">MUCL 33604</strain>
    </source>
</reference>
<dbReference type="InParanoid" id="A0A067PS92"/>
<accession>A0A067PS92</accession>
<name>A0A067PS92_9AGAM</name>
<proteinExistence type="predicted"/>
<dbReference type="HOGENOM" id="CLU_2441161_0_0_1"/>
<keyword evidence="2" id="KW-1185">Reference proteome</keyword>
<organism evidence="1 2">
    <name type="scientific">Jaapia argillacea MUCL 33604</name>
    <dbReference type="NCBI Taxonomy" id="933084"/>
    <lineage>
        <taxon>Eukaryota</taxon>
        <taxon>Fungi</taxon>
        <taxon>Dikarya</taxon>
        <taxon>Basidiomycota</taxon>
        <taxon>Agaricomycotina</taxon>
        <taxon>Agaricomycetes</taxon>
        <taxon>Agaricomycetidae</taxon>
        <taxon>Jaapiales</taxon>
        <taxon>Jaapiaceae</taxon>
        <taxon>Jaapia</taxon>
    </lineage>
</organism>
<dbReference type="EMBL" id="KL197735">
    <property type="protein sequence ID" value="KDQ53196.1"/>
    <property type="molecule type" value="Genomic_DNA"/>
</dbReference>
<dbReference type="AlphaFoldDB" id="A0A067PS92"/>
<gene>
    <name evidence="1" type="ORF">JAAARDRAFT_437735</name>
</gene>
<dbReference type="Proteomes" id="UP000027265">
    <property type="component" value="Unassembled WGS sequence"/>
</dbReference>
<sequence length="90" mass="9865">MGFLPNKLLPVGGYGLLGAWGNDPPIQLQLHPQQLLMSGHLWMRVHLWTRVPHTPTGLSTENPVAPPMQRLGLDNLLSDSEGTHNSAPRS</sequence>